<evidence type="ECO:0000313" key="1">
    <source>
        <dbReference type="EMBL" id="JAH86535.1"/>
    </source>
</evidence>
<reference evidence="1" key="1">
    <citation type="submission" date="2014-11" db="EMBL/GenBank/DDBJ databases">
        <authorList>
            <person name="Amaro Gonzalez C."/>
        </authorList>
    </citation>
    <scope>NUCLEOTIDE SEQUENCE</scope>
</reference>
<name>A0A0E9WAC3_ANGAN</name>
<dbReference type="AlphaFoldDB" id="A0A0E9WAC3"/>
<reference evidence="1" key="2">
    <citation type="journal article" date="2015" name="Fish Shellfish Immunol.">
        <title>Early steps in the European eel (Anguilla anguilla)-Vibrio vulnificus interaction in the gills: Role of the RtxA13 toxin.</title>
        <authorList>
            <person name="Callol A."/>
            <person name="Pajuelo D."/>
            <person name="Ebbesson L."/>
            <person name="Teles M."/>
            <person name="MacKenzie S."/>
            <person name="Amaro C."/>
        </authorList>
    </citation>
    <scope>NUCLEOTIDE SEQUENCE</scope>
</reference>
<proteinExistence type="predicted"/>
<protein>
    <submittedName>
        <fullName evidence="1">Uncharacterized protein</fullName>
    </submittedName>
</protein>
<dbReference type="EMBL" id="GBXM01022042">
    <property type="protein sequence ID" value="JAH86535.1"/>
    <property type="molecule type" value="Transcribed_RNA"/>
</dbReference>
<sequence>MRLGSRLLYCRLCTFTCTPCRQRDILHTSYKKIFRAKQTSMTFKNKIMFKKTTFFPTKFALISASGQM</sequence>
<accession>A0A0E9WAC3</accession>
<organism evidence="1">
    <name type="scientific">Anguilla anguilla</name>
    <name type="common">European freshwater eel</name>
    <name type="synonym">Muraena anguilla</name>
    <dbReference type="NCBI Taxonomy" id="7936"/>
    <lineage>
        <taxon>Eukaryota</taxon>
        <taxon>Metazoa</taxon>
        <taxon>Chordata</taxon>
        <taxon>Craniata</taxon>
        <taxon>Vertebrata</taxon>
        <taxon>Euteleostomi</taxon>
        <taxon>Actinopterygii</taxon>
        <taxon>Neopterygii</taxon>
        <taxon>Teleostei</taxon>
        <taxon>Anguilliformes</taxon>
        <taxon>Anguillidae</taxon>
        <taxon>Anguilla</taxon>
    </lineage>
</organism>